<feature type="domain" description="RepB-like DNA primase" evidence="2">
    <location>
        <begin position="104"/>
        <end position="182"/>
    </location>
</feature>
<proteinExistence type="predicted"/>
<sequence length="401" mass="47469">MGALQADYIPIEKVTHVQALHNKVDAKCWVTVADKEKEYKQRHHKYKELIEDGEQIINNINAYISMNAFYSTYRRAEYLRQLNTLYIDLDVYNTPYNKEQVLMQLREEYFNIKIPQPSMIVDSGRGLYLIWTLKKTPSQALPLWNGIESFLYNQLKEFGADRKALDCTRVLRVPGTLNTKSNTIVEVLDRFNFDYELRDIQRDYLPLLEPKEITKKRKGRKPKVISLFTTHSLHYARMQDLIKLCELRDWDVKGSRENILFLYRMFSICFTEDKEKALEDALEINSQFLQPLNEREVIRATKSAEKKEYKYKNETLIELLDISLEEQKHLRTIISKAEANEREKVKKKISRRNENGLTQRENDKQKRIESIQNLKNQGLSQAKVAEEFKIGIATVKRYWNI</sequence>
<keyword evidence="3" id="KW-0238">DNA-binding</keyword>
<comment type="caution">
    <text evidence="3">The sequence shown here is derived from an EMBL/GenBank/DDBJ whole genome shotgun (WGS) entry which is preliminary data.</text>
</comment>
<protein>
    <submittedName>
        <fullName evidence="3">DNA-binding response regulator</fullName>
    </submittedName>
</protein>
<name>A0AA42DJ70_9FIRM</name>
<keyword evidence="4" id="KW-1185">Reference proteome</keyword>
<organism evidence="3 4">
    <name type="scientific">Holtiella tumoricola</name>
    <dbReference type="NCBI Taxonomy" id="3018743"/>
    <lineage>
        <taxon>Bacteria</taxon>
        <taxon>Bacillati</taxon>
        <taxon>Bacillota</taxon>
        <taxon>Clostridia</taxon>
        <taxon>Lachnospirales</taxon>
        <taxon>Cellulosilyticaceae</taxon>
        <taxon>Holtiella</taxon>
    </lineage>
</organism>
<dbReference type="AlphaFoldDB" id="A0AA42DJ70"/>
<accession>A0AA42DJ70</accession>
<evidence type="ECO:0000259" key="2">
    <source>
        <dbReference type="Pfam" id="PF16793"/>
    </source>
</evidence>
<feature type="region of interest" description="Disordered" evidence="1">
    <location>
        <begin position="344"/>
        <end position="364"/>
    </location>
</feature>
<dbReference type="Proteomes" id="UP001169242">
    <property type="component" value="Unassembled WGS sequence"/>
</dbReference>
<evidence type="ECO:0000256" key="1">
    <source>
        <dbReference type="SAM" id="MobiDB-lite"/>
    </source>
</evidence>
<dbReference type="InterPro" id="IPR039459">
    <property type="entry name" value="RepB-like_DNA_primase_dom"/>
</dbReference>
<dbReference type="GO" id="GO:0003677">
    <property type="term" value="F:DNA binding"/>
    <property type="evidence" value="ECO:0007669"/>
    <property type="project" value="UniProtKB-KW"/>
</dbReference>
<dbReference type="EMBL" id="JAQIFT010000002">
    <property type="protein sequence ID" value="MDA3729910.1"/>
    <property type="molecule type" value="Genomic_DNA"/>
</dbReference>
<evidence type="ECO:0000313" key="3">
    <source>
        <dbReference type="EMBL" id="MDA3729910.1"/>
    </source>
</evidence>
<gene>
    <name evidence="3" type="ORF">PBV87_00085</name>
</gene>
<evidence type="ECO:0000313" key="4">
    <source>
        <dbReference type="Proteomes" id="UP001169242"/>
    </source>
</evidence>
<dbReference type="Pfam" id="PF16793">
    <property type="entry name" value="RepB_primase"/>
    <property type="match status" value="1"/>
</dbReference>
<dbReference type="RefSeq" id="WP_271010680.1">
    <property type="nucleotide sequence ID" value="NZ_JAQIFT010000002.1"/>
</dbReference>
<reference evidence="3" key="1">
    <citation type="journal article" date="2023" name="Int. J. Syst. Evol. Microbiol.">
        <title>&lt;i&gt;Holtiella tumoricola&lt;/i&gt; gen. nov. sp. nov., isolated from a human clinical sample.</title>
        <authorList>
            <person name="Allen-Vercoe E."/>
            <person name="Daigneault M.C."/>
            <person name="Vancuren S.J."/>
            <person name="Cochrane K."/>
            <person name="O'Neal L.L."/>
            <person name="Sankaranarayanan K."/>
            <person name="Lawson P.A."/>
        </authorList>
    </citation>
    <scope>NUCLEOTIDE SEQUENCE</scope>
    <source>
        <strain evidence="3">CC70A</strain>
    </source>
</reference>